<feature type="transmembrane region" description="Helical" evidence="6">
    <location>
        <begin position="94"/>
        <end position="114"/>
    </location>
</feature>
<evidence type="ECO:0000313" key="9">
    <source>
        <dbReference type="Proteomes" id="UP000050501"/>
    </source>
</evidence>
<evidence type="ECO:0000256" key="3">
    <source>
        <dbReference type="ARBA" id="ARBA00022989"/>
    </source>
</evidence>
<feature type="transmembrane region" description="Helical" evidence="6">
    <location>
        <begin position="373"/>
        <end position="391"/>
    </location>
</feature>
<keyword evidence="9" id="KW-1185">Reference proteome</keyword>
<dbReference type="GO" id="GO:0016020">
    <property type="term" value="C:membrane"/>
    <property type="evidence" value="ECO:0007669"/>
    <property type="project" value="UniProtKB-SubCell"/>
</dbReference>
<feature type="transmembrane region" description="Helical" evidence="6">
    <location>
        <begin position="253"/>
        <end position="272"/>
    </location>
</feature>
<feature type="transmembrane region" description="Helical" evidence="6">
    <location>
        <begin position="194"/>
        <end position="210"/>
    </location>
</feature>
<dbReference type="SUPFAM" id="SSF48452">
    <property type="entry name" value="TPR-like"/>
    <property type="match status" value="1"/>
</dbReference>
<dbReference type="InterPro" id="IPR019734">
    <property type="entry name" value="TPR_rpt"/>
</dbReference>
<dbReference type="PANTHER" id="PTHR37422:SF13">
    <property type="entry name" value="LIPOPOLYSACCHARIDE BIOSYNTHESIS PROTEIN PA4999-RELATED"/>
    <property type="match status" value="1"/>
</dbReference>
<comment type="caution">
    <text evidence="8">The sequence shown here is derived from an EMBL/GenBank/DDBJ whole genome shotgun (WGS) entry which is preliminary data.</text>
</comment>
<dbReference type="Pfam" id="PF04932">
    <property type="entry name" value="Wzy_C"/>
    <property type="match status" value="1"/>
</dbReference>
<dbReference type="InterPro" id="IPR011990">
    <property type="entry name" value="TPR-like_helical_dom_sf"/>
</dbReference>
<dbReference type="OrthoDB" id="436163at2"/>
<feature type="transmembrane region" description="Helical" evidence="6">
    <location>
        <begin position="397"/>
        <end position="418"/>
    </location>
</feature>
<keyword evidence="2 6" id="KW-0812">Transmembrane</keyword>
<feature type="transmembrane region" description="Helical" evidence="6">
    <location>
        <begin position="166"/>
        <end position="187"/>
    </location>
</feature>
<dbReference type="Gene3D" id="1.25.40.10">
    <property type="entry name" value="Tetratricopeptide repeat domain"/>
    <property type="match status" value="1"/>
</dbReference>
<evidence type="ECO:0000256" key="6">
    <source>
        <dbReference type="SAM" id="Phobius"/>
    </source>
</evidence>
<reference evidence="8 9" key="1">
    <citation type="submission" date="2015-07" db="EMBL/GenBank/DDBJ databases">
        <title>Genome sequence of Levilinea saccharolytica DSM 16555.</title>
        <authorList>
            <person name="Hemp J."/>
            <person name="Ward L.M."/>
            <person name="Pace L.A."/>
            <person name="Fischer W.W."/>
        </authorList>
    </citation>
    <scope>NUCLEOTIDE SEQUENCE [LARGE SCALE GENOMIC DNA]</scope>
    <source>
        <strain evidence="8 9">KIBI-1</strain>
    </source>
</reference>
<name>A0A0P6YIH3_9CHLR</name>
<feature type="transmembrane region" description="Helical" evidence="6">
    <location>
        <begin position="126"/>
        <end position="146"/>
    </location>
</feature>
<dbReference type="RefSeq" id="WP_062418747.1">
    <property type="nucleotide sequence ID" value="NZ_DF967974.1"/>
</dbReference>
<evidence type="ECO:0000313" key="8">
    <source>
        <dbReference type="EMBL" id="KPL84865.1"/>
    </source>
</evidence>
<proteinExistence type="predicted"/>
<sequence>MKANFSGSAVRWGYLAREAVLILAGCYLVMFASTHNGLVMYEVLMVTAGLLALICAFWLGAGQYGQVPVRTAALVFLGTLVLSVIFSVDPRRSAVEVWLAAIALFWFWLAADLTRRGWGAELMSKALLIVGALPMLFAWVEAGTWYAQWVASSGSWIPTVTYRLPLPNFFGVILNVLLMTALARLVMTRSWGSRILLGLWSLSALVLIFLTSSRGGWLGTAAGLGTLGLLVVRDRAADLARAWKWLRQRRTMLVLLTVLGAALLAAVGWMLYRQTLHPTHSPLFSSRQYLWAPAWEAFLRSPLVGSGPYTFIYFYLANASIPPETLFVYAHSMFLDVLSGSGLLGLGAFLWMLAALVRWLWRGLRSAQGFERAAILGGLGALAAFLVHGLVDSVHHTIPTSAWAAAWVLGTAAGSCPAGERAVRRTRRGVGVGLGWVLTLLAGLNLWLLTPMQQGAAAANVGDWRQAEAQFAAALERDPHLSVLHADAGMAQAVLAAEGEAGAMQRALAYWQQAAAMDPAWSVYHANLGALYAAAGQGSEAEAEWALAVRYAPRSPLFWWNYGLALAGQGKEEQAGQAFAEVLRLEPRYAEGERWAAAGDTAARSLADWRAAQTAPEPDLAALEAETAQGSGVVGPYLQLARRYLDAGRVQDADRVVQQAGLVFIPTDLDRLELDWLRAEVRASLGDPAEAARMGRQTLSEAQSWGANGPGSMGKLVYAPLMFRRPGLIRDLVPQVSVPGLGQAWAERAAQVQVWERGE</sequence>
<gene>
    <name evidence="8" type="ORF">ADN01_07245</name>
</gene>
<evidence type="ECO:0000256" key="1">
    <source>
        <dbReference type="ARBA" id="ARBA00004141"/>
    </source>
</evidence>
<dbReference type="STRING" id="229921.ADN01_07245"/>
<accession>A0A0P6YIH3</accession>
<feature type="transmembrane region" description="Helical" evidence="6">
    <location>
        <begin position="38"/>
        <end position="59"/>
    </location>
</feature>
<dbReference type="Proteomes" id="UP000050501">
    <property type="component" value="Unassembled WGS sequence"/>
</dbReference>
<dbReference type="InterPro" id="IPR051533">
    <property type="entry name" value="WaaL-like"/>
</dbReference>
<evidence type="ECO:0000256" key="4">
    <source>
        <dbReference type="ARBA" id="ARBA00023136"/>
    </source>
</evidence>
<keyword evidence="3 6" id="KW-1133">Transmembrane helix</keyword>
<evidence type="ECO:0000259" key="7">
    <source>
        <dbReference type="Pfam" id="PF04932"/>
    </source>
</evidence>
<evidence type="ECO:0000256" key="2">
    <source>
        <dbReference type="ARBA" id="ARBA00022692"/>
    </source>
</evidence>
<feature type="transmembrane region" description="Helical" evidence="6">
    <location>
        <begin position="216"/>
        <end position="232"/>
    </location>
</feature>
<dbReference type="EMBL" id="LGCM01000028">
    <property type="protein sequence ID" value="KPL84865.1"/>
    <property type="molecule type" value="Genomic_DNA"/>
</dbReference>
<dbReference type="InterPro" id="IPR007016">
    <property type="entry name" value="O-antigen_ligase-rel_domated"/>
</dbReference>
<dbReference type="PROSITE" id="PS50005">
    <property type="entry name" value="TPR"/>
    <property type="match status" value="1"/>
</dbReference>
<dbReference type="PANTHER" id="PTHR37422">
    <property type="entry name" value="TEICHURONIC ACID BIOSYNTHESIS PROTEIN TUAE"/>
    <property type="match status" value="1"/>
</dbReference>
<protein>
    <recommendedName>
        <fullName evidence="7">O-antigen ligase-related domain-containing protein</fullName>
    </recommendedName>
</protein>
<dbReference type="AlphaFoldDB" id="A0A0P6YIH3"/>
<evidence type="ECO:0000256" key="5">
    <source>
        <dbReference type="PROSITE-ProRule" id="PRU00339"/>
    </source>
</evidence>
<feature type="transmembrane region" description="Helical" evidence="6">
    <location>
        <begin position="342"/>
        <end position="361"/>
    </location>
</feature>
<keyword evidence="4 6" id="KW-0472">Membrane</keyword>
<keyword evidence="5" id="KW-0802">TPR repeat</keyword>
<feature type="transmembrane region" description="Helical" evidence="6">
    <location>
        <begin position="71"/>
        <end position="88"/>
    </location>
</feature>
<feature type="repeat" description="TPR" evidence="5">
    <location>
        <begin position="556"/>
        <end position="589"/>
    </location>
</feature>
<comment type="subcellular location">
    <subcellularLocation>
        <location evidence="1">Membrane</location>
        <topology evidence="1">Multi-pass membrane protein</topology>
    </subcellularLocation>
</comment>
<organism evidence="8 9">
    <name type="scientific">Levilinea saccharolytica</name>
    <dbReference type="NCBI Taxonomy" id="229921"/>
    <lineage>
        <taxon>Bacteria</taxon>
        <taxon>Bacillati</taxon>
        <taxon>Chloroflexota</taxon>
        <taxon>Anaerolineae</taxon>
        <taxon>Anaerolineales</taxon>
        <taxon>Anaerolineaceae</taxon>
        <taxon>Levilinea</taxon>
    </lineage>
</organism>
<feature type="transmembrane region" description="Helical" evidence="6">
    <location>
        <begin position="12"/>
        <end position="32"/>
    </location>
</feature>
<feature type="domain" description="O-antigen ligase-related" evidence="7">
    <location>
        <begin position="202"/>
        <end position="350"/>
    </location>
</feature>
<feature type="transmembrane region" description="Helical" evidence="6">
    <location>
        <begin position="430"/>
        <end position="449"/>
    </location>
</feature>